<keyword evidence="2" id="KW-1185">Reference proteome</keyword>
<comment type="caution">
    <text evidence="1">The sequence shown here is derived from an EMBL/GenBank/DDBJ whole genome shotgun (WGS) entry which is preliminary data.</text>
</comment>
<evidence type="ECO:0000313" key="1">
    <source>
        <dbReference type="EMBL" id="RKD90435.1"/>
    </source>
</evidence>
<proteinExistence type="predicted"/>
<organism evidence="1 2">
    <name type="scientific">Mangrovibacterium diazotrophicum</name>
    <dbReference type="NCBI Taxonomy" id="1261403"/>
    <lineage>
        <taxon>Bacteria</taxon>
        <taxon>Pseudomonadati</taxon>
        <taxon>Bacteroidota</taxon>
        <taxon>Bacteroidia</taxon>
        <taxon>Marinilabiliales</taxon>
        <taxon>Prolixibacteraceae</taxon>
        <taxon>Mangrovibacterium</taxon>
    </lineage>
</organism>
<dbReference type="AlphaFoldDB" id="A0A419W4R1"/>
<reference evidence="1 2" key="1">
    <citation type="submission" date="2018-09" db="EMBL/GenBank/DDBJ databases">
        <title>Genomic Encyclopedia of Archaeal and Bacterial Type Strains, Phase II (KMG-II): from individual species to whole genera.</title>
        <authorList>
            <person name="Goeker M."/>
        </authorList>
    </citation>
    <scope>NUCLEOTIDE SEQUENCE [LARGE SCALE GENOMIC DNA]</scope>
    <source>
        <strain evidence="1 2">DSM 27148</strain>
    </source>
</reference>
<gene>
    <name evidence="1" type="ORF">BC643_0774</name>
</gene>
<accession>A0A419W4R1</accession>
<sequence>MQMCKIYYLDNPNSQLSKKMNNQFEQQQSNWLEKVADGCHNCKTNPEYAMDFDFYACQSDNSN</sequence>
<evidence type="ECO:0000313" key="2">
    <source>
        <dbReference type="Proteomes" id="UP000283387"/>
    </source>
</evidence>
<protein>
    <submittedName>
        <fullName evidence="1">Uncharacterized protein</fullName>
    </submittedName>
</protein>
<dbReference type="Proteomes" id="UP000283387">
    <property type="component" value="Unassembled WGS sequence"/>
</dbReference>
<name>A0A419W4R1_9BACT</name>
<dbReference type="EMBL" id="RAPN01000001">
    <property type="protein sequence ID" value="RKD90435.1"/>
    <property type="molecule type" value="Genomic_DNA"/>
</dbReference>